<dbReference type="EMBL" id="JAQNDK010000007">
    <property type="protein sequence ID" value="MDC0685738.1"/>
    <property type="molecule type" value="Genomic_DNA"/>
</dbReference>
<dbReference type="InterPro" id="IPR008977">
    <property type="entry name" value="PHM/PNGase_F_dom_sf"/>
</dbReference>
<dbReference type="PANTHER" id="PTHR10157:SF23">
    <property type="entry name" value="MOXD1 HOMOLOG 1"/>
    <property type="match status" value="1"/>
</dbReference>
<keyword evidence="5" id="KW-0732">Signal</keyword>
<dbReference type="InterPro" id="IPR036939">
    <property type="entry name" value="Cu2_ascorb_mOase_N_sf"/>
</dbReference>
<dbReference type="PANTHER" id="PTHR10157">
    <property type="entry name" value="DOPAMINE BETA HYDROXYLASE RELATED"/>
    <property type="match status" value="1"/>
</dbReference>
<evidence type="ECO:0000313" key="7">
    <source>
        <dbReference type="EMBL" id="MDC0685738.1"/>
    </source>
</evidence>
<evidence type="ECO:0000256" key="2">
    <source>
        <dbReference type="ARBA" id="ARBA00023004"/>
    </source>
</evidence>
<keyword evidence="2 4" id="KW-0408">Iron</keyword>
<feature type="signal peptide" evidence="5">
    <location>
        <begin position="1"/>
        <end position="21"/>
    </location>
</feature>
<comment type="caution">
    <text evidence="7">The sequence shown here is derived from an EMBL/GenBank/DDBJ whole genome shotgun (WGS) entry which is preliminary data.</text>
</comment>
<dbReference type="InterPro" id="IPR000945">
    <property type="entry name" value="DBH-like"/>
</dbReference>
<keyword evidence="4" id="KW-0349">Heme</keyword>
<accession>A0ABT5CH21</accession>
<reference evidence="7 8" key="1">
    <citation type="submission" date="2023-01" db="EMBL/GenBank/DDBJ databases">
        <title>Minimal conservation of predation-associated metabolite biosynthetic gene clusters underscores biosynthetic potential of Myxococcota including descriptions for ten novel species: Archangium lansinium sp. nov., Myxococcus landrumus sp. nov., Nannocystis bai.</title>
        <authorList>
            <person name="Ahearne A."/>
            <person name="Stevens C."/>
            <person name="Dowd S."/>
        </authorList>
    </citation>
    <scope>NUCLEOTIDE SEQUENCE [LARGE SCALE GENOMIC DNA]</scope>
    <source>
        <strain evidence="7 8">WIWO2</strain>
    </source>
</reference>
<keyword evidence="8" id="KW-1185">Reference proteome</keyword>
<sequence>MSARRGALLRMILTAAPLAGCAGGSDAPGGTPTFHADIEPLLQRSCVSCHSTGGIAPFGLGSYEDAKSVAELIAEVTRERTMPPWGAFETDECRPRHGWKADLRLSGEEIARFEAWSAGGAPEGERALTPAPLASGADELHGAEQELAPMAPFVASGESDQFRCFVLDPKLSDTRYLNGWSFLVGNSKIVHHALMFLDERGESEALAGPDGSYECFGGPRVEGGVVAAWAPGGRPFDAGPNVGAPIPAGSRLVMQIHYHPAGATAAPDSTRFQMRFTPSPPEYELIFALVGNYARQFANGDGLQPGPDDERGASFRIPAGAHDHVERMRFTLPATMNGHPTPDLHVYGVGPHMHYIGNDVKIDIEHAGGASGQETEECLLQDPSWDLTWQRLYQVDAAIADLPRLAPGDALKIRCTYDNSLENPHLRAALSERHTTSPVDVSLGDTAFDEMCLARMAFIYKAR</sequence>
<gene>
    <name evidence="7" type="ORF">POL72_48995</name>
</gene>
<dbReference type="Gene3D" id="2.60.120.230">
    <property type="match status" value="1"/>
</dbReference>
<keyword evidence="1 4" id="KW-0479">Metal-binding</keyword>
<organism evidence="7 8">
    <name type="scientific">Sorangium atrum</name>
    <dbReference type="NCBI Taxonomy" id="2995308"/>
    <lineage>
        <taxon>Bacteria</taxon>
        <taxon>Pseudomonadati</taxon>
        <taxon>Myxococcota</taxon>
        <taxon>Polyangia</taxon>
        <taxon>Polyangiales</taxon>
        <taxon>Polyangiaceae</taxon>
        <taxon>Sorangium</taxon>
    </lineage>
</organism>
<evidence type="ECO:0000313" key="8">
    <source>
        <dbReference type="Proteomes" id="UP001217485"/>
    </source>
</evidence>
<dbReference type="Gene3D" id="2.60.120.310">
    <property type="entry name" value="Copper type II, ascorbate-dependent monooxygenase, N-terminal domain"/>
    <property type="match status" value="1"/>
</dbReference>
<name>A0ABT5CH21_9BACT</name>
<keyword evidence="3" id="KW-1015">Disulfide bond</keyword>
<dbReference type="RefSeq" id="WP_272104201.1">
    <property type="nucleotide sequence ID" value="NZ_JAQNDK010000007.1"/>
</dbReference>
<dbReference type="Proteomes" id="UP001217485">
    <property type="component" value="Unassembled WGS sequence"/>
</dbReference>
<dbReference type="PROSITE" id="PS51007">
    <property type="entry name" value="CYTC"/>
    <property type="match status" value="1"/>
</dbReference>
<dbReference type="InterPro" id="IPR014784">
    <property type="entry name" value="Cu2_ascorb_mOase-like_C"/>
</dbReference>
<evidence type="ECO:0000259" key="6">
    <source>
        <dbReference type="PROSITE" id="PS51007"/>
    </source>
</evidence>
<evidence type="ECO:0000256" key="3">
    <source>
        <dbReference type="ARBA" id="ARBA00023157"/>
    </source>
</evidence>
<protein>
    <recommendedName>
        <fullName evidence="6">Cytochrome c domain-containing protein</fullName>
    </recommendedName>
</protein>
<dbReference type="InterPro" id="IPR009056">
    <property type="entry name" value="Cyt_c-like_dom"/>
</dbReference>
<evidence type="ECO:0000256" key="4">
    <source>
        <dbReference type="PROSITE-ProRule" id="PRU00433"/>
    </source>
</evidence>
<dbReference type="SUPFAM" id="SSF49742">
    <property type="entry name" value="PHM/PNGase F"/>
    <property type="match status" value="2"/>
</dbReference>
<feature type="chain" id="PRO_5046114925" description="Cytochrome c domain-containing protein" evidence="5">
    <location>
        <begin position="22"/>
        <end position="463"/>
    </location>
</feature>
<evidence type="ECO:0000256" key="1">
    <source>
        <dbReference type="ARBA" id="ARBA00022723"/>
    </source>
</evidence>
<feature type="domain" description="Cytochrome c" evidence="6">
    <location>
        <begin position="25"/>
        <end position="121"/>
    </location>
</feature>
<proteinExistence type="predicted"/>
<evidence type="ECO:0000256" key="5">
    <source>
        <dbReference type="SAM" id="SignalP"/>
    </source>
</evidence>